<evidence type="ECO:0000313" key="1">
    <source>
        <dbReference type="EMBL" id="CAE0315822.1"/>
    </source>
</evidence>
<name>A0A7S3I7G4_9SPIT</name>
<sequence length="116" mass="13459">MMNERLRNSPVGVPFYLQVTGGEPGESTSAMNVMQMGHYVNPELALNTDYFRSLDRMMQCVEKNAHVSDPAQQERVCASEFRNLRLAAFNNKLLYSEVNKRFFIRELQFKNNYGAW</sequence>
<accession>A0A7S3I7G4</accession>
<proteinExistence type="predicted"/>
<reference evidence="1" key="1">
    <citation type="submission" date="2021-01" db="EMBL/GenBank/DDBJ databases">
        <authorList>
            <person name="Corre E."/>
            <person name="Pelletier E."/>
            <person name="Niang G."/>
            <person name="Scheremetjew M."/>
            <person name="Finn R."/>
            <person name="Kale V."/>
            <person name="Holt S."/>
            <person name="Cochrane G."/>
            <person name="Meng A."/>
            <person name="Brown T."/>
            <person name="Cohen L."/>
        </authorList>
    </citation>
    <scope>NUCLEOTIDE SEQUENCE</scope>
    <source>
        <strain evidence="1">Fehren 1</strain>
    </source>
</reference>
<protein>
    <submittedName>
        <fullName evidence="1">Uncharacterized protein</fullName>
    </submittedName>
</protein>
<gene>
    <name evidence="1" type="ORF">FEHR0123_LOCUS10751</name>
</gene>
<organism evidence="1">
    <name type="scientific">Favella ehrenbergii</name>
    <dbReference type="NCBI Taxonomy" id="182087"/>
    <lineage>
        <taxon>Eukaryota</taxon>
        <taxon>Sar</taxon>
        <taxon>Alveolata</taxon>
        <taxon>Ciliophora</taxon>
        <taxon>Intramacronucleata</taxon>
        <taxon>Spirotrichea</taxon>
        <taxon>Choreotrichia</taxon>
        <taxon>Tintinnida</taxon>
        <taxon>Xystonellidae</taxon>
        <taxon>Favella</taxon>
    </lineage>
</organism>
<dbReference type="EMBL" id="HBIE01035467">
    <property type="protein sequence ID" value="CAE0315822.1"/>
    <property type="molecule type" value="Transcribed_RNA"/>
</dbReference>
<dbReference type="AlphaFoldDB" id="A0A7S3I7G4"/>